<comment type="caution">
    <text evidence="1">The sequence shown here is derived from an EMBL/GenBank/DDBJ whole genome shotgun (WGS) entry which is preliminary data.</text>
</comment>
<sequence length="86" mass="9983">MITNNNQIKTSLNSLSLSNDSNKIVNSPCVFLRYLQRGGHYLGQVIDNHVYFSEDIIRFFDACQFTDHFDIIVSALMNFDNRYLCL</sequence>
<dbReference type="Proteomes" id="UP000051530">
    <property type="component" value="Unassembled WGS sequence"/>
</dbReference>
<name>A0A0R0LWH1_9MICR</name>
<accession>A0A0R0LWH1</accession>
<evidence type="ECO:0000313" key="2">
    <source>
        <dbReference type="Proteomes" id="UP000051530"/>
    </source>
</evidence>
<protein>
    <submittedName>
        <fullName evidence="1">Uncharacterized protein</fullName>
    </submittedName>
</protein>
<organism evidence="1 2">
    <name type="scientific">Pseudoloma neurophilia</name>
    <dbReference type="NCBI Taxonomy" id="146866"/>
    <lineage>
        <taxon>Eukaryota</taxon>
        <taxon>Fungi</taxon>
        <taxon>Fungi incertae sedis</taxon>
        <taxon>Microsporidia</taxon>
        <taxon>Pseudoloma</taxon>
    </lineage>
</organism>
<dbReference type="AlphaFoldDB" id="A0A0R0LWH1"/>
<proteinExistence type="predicted"/>
<reference evidence="1 2" key="1">
    <citation type="submission" date="2015-07" db="EMBL/GenBank/DDBJ databases">
        <title>The genome of Pseudoloma neurophilia, a relevant intracellular parasite of the zebrafish.</title>
        <authorList>
            <person name="Ndikumana S."/>
            <person name="Pelin A."/>
            <person name="Sanders J."/>
            <person name="Corradi N."/>
        </authorList>
    </citation>
    <scope>NUCLEOTIDE SEQUENCE [LARGE SCALE GENOMIC DNA]</scope>
    <source>
        <strain evidence="1 2">MK1</strain>
    </source>
</reference>
<evidence type="ECO:0000313" key="1">
    <source>
        <dbReference type="EMBL" id="KRH93705.1"/>
    </source>
</evidence>
<gene>
    <name evidence="1" type="ORF">M153_6350001572</name>
</gene>
<dbReference type="EMBL" id="LGUB01000243">
    <property type="protein sequence ID" value="KRH93705.1"/>
    <property type="molecule type" value="Genomic_DNA"/>
</dbReference>
<keyword evidence="2" id="KW-1185">Reference proteome</keyword>
<dbReference type="VEuPathDB" id="MicrosporidiaDB:M153_6350001572"/>